<dbReference type="KEGG" id="afg:AFULGI_00001800"/>
<dbReference type="HOGENOM" id="CLU_2216908_0_0_2"/>
<organism evidence="1 2">
    <name type="scientific">Archaeoglobus fulgidus DSM 8774</name>
    <dbReference type="NCBI Taxonomy" id="1344584"/>
    <lineage>
        <taxon>Archaea</taxon>
        <taxon>Methanobacteriati</taxon>
        <taxon>Methanobacteriota</taxon>
        <taxon>Archaeoglobi</taxon>
        <taxon>Archaeoglobales</taxon>
        <taxon>Archaeoglobaceae</taxon>
        <taxon>Archaeoglobus</taxon>
    </lineage>
</organism>
<evidence type="ECO:0000313" key="1">
    <source>
        <dbReference type="EMBL" id="AIG97013.1"/>
    </source>
</evidence>
<reference evidence="1 2" key="1">
    <citation type="submission" date="2013-07" db="EMBL/GenBank/DDBJ databases">
        <title>Genome of Archaeoglobus fulgidus.</title>
        <authorList>
            <person name="Fiebig A."/>
            <person name="Birkeland N.-K."/>
        </authorList>
    </citation>
    <scope>NUCLEOTIDE SEQUENCE [LARGE SCALE GENOMIC DNA]</scope>
    <source>
        <strain evidence="1 2">DSM 8774</strain>
    </source>
</reference>
<evidence type="ECO:0000313" key="2">
    <source>
        <dbReference type="Proteomes" id="UP000028501"/>
    </source>
</evidence>
<sequence length="106" mass="12582">MDETQKKVLFQLIADSERHKATIEEIANNLGIEIEKKSAEFEFKDRRFFNEIYKLEVSVRSLYEQMIYKFGNLLGEEVEKLKALLNDEEKHAKLVEKFVDKTLRIV</sequence>
<proteinExistence type="predicted"/>
<accession>A0A075WHG5</accession>
<protein>
    <submittedName>
        <fullName evidence="1">Uncharacterized protein</fullName>
    </submittedName>
</protein>
<gene>
    <name evidence="1" type="ORF">AFULGI_00001800</name>
</gene>
<dbReference type="SUPFAM" id="SSF47240">
    <property type="entry name" value="Ferritin-like"/>
    <property type="match status" value="1"/>
</dbReference>
<name>A0A075WHG5_ARCFL</name>
<dbReference type="AlphaFoldDB" id="A0A075WHG5"/>
<dbReference type="Proteomes" id="UP000028501">
    <property type="component" value="Chromosome"/>
</dbReference>
<dbReference type="InterPro" id="IPR009078">
    <property type="entry name" value="Ferritin-like_SF"/>
</dbReference>
<dbReference type="EMBL" id="CP006577">
    <property type="protein sequence ID" value="AIG97013.1"/>
    <property type="molecule type" value="Genomic_DNA"/>
</dbReference>